<gene>
    <name evidence="2" type="ORF">IAB02_09470</name>
</gene>
<protein>
    <submittedName>
        <fullName evidence="2">U32 family peptidase</fullName>
    </submittedName>
</protein>
<dbReference type="AlphaFoldDB" id="A0A9D1LCT0"/>
<organism evidence="2 3">
    <name type="scientific">Candidatus Pullichristensenella excrementigallinarum</name>
    <dbReference type="NCBI Taxonomy" id="2840907"/>
    <lineage>
        <taxon>Bacteria</taxon>
        <taxon>Bacillati</taxon>
        <taxon>Bacillota</taxon>
        <taxon>Clostridia</taxon>
        <taxon>Candidatus Pullichristensenella</taxon>
    </lineage>
</organism>
<evidence type="ECO:0000313" key="3">
    <source>
        <dbReference type="Proteomes" id="UP000824072"/>
    </source>
</evidence>
<dbReference type="InterPro" id="IPR001539">
    <property type="entry name" value="Peptidase_U32"/>
</dbReference>
<name>A0A9D1LCT0_9FIRM</name>
<dbReference type="Pfam" id="PF12392">
    <property type="entry name" value="DUF3656"/>
    <property type="match status" value="1"/>
</dbReference>
<comment type="caution">
    <text evidence="2">The sequence shown here is derived from an EMBL/GenBank/DDBJ whole genome shotgun (WGS) entry which is preliminary data.</text>
</comment>
<reference evidence="2" key="1">
    <citation type="submission" date="2020-10" db="EMBL/GenBank/DDBJ databases">
        <authorList>
            <person name="Gilroy R."/>
        </authorList>
    </citation>
    <scope>NUCLEOTIDE SEQUENCE</scope>
    <source>
        <strain evidence="2">ChiHcec3-11533</strain>
    </source>
</reference>
<reference evidence="2" key="2">
    <citation type="journal article" date="2021" name="PeerJ">
        <title>Extensive microbial diversity within the chicken gut microbiome revealed by metagenomics and culture.</title>
        <authorList>
            <person name="Gilroy R."/>
            <person name="Ravi A."/>
            <person name="Getino M."/>
            <person name="Pursley I."/>
            <person name="Horton D.L."/>
            <person name="Alikhan N.F."/>
            <person name="Baker D."/>
            <person name="Gharbi K."/>
            <person name="Hall N."/>
            <person name="Watson M."/>
            <person name="Adriaenssens E.M."/>
            <person name="Foster-Nyarko E."/>
            <person name="Jarju S."/>
            <person name="Secka A."/>
            <person name="Antonio M."/>
            <person name="Oren A."/>
            <person name="Chaudhuri R.R."/>
            <person name="La Ragione R."/>
            <person name="Hildebrand F."/>
            <person name="Pallen M.J."/>
        </authorList>
    </citation>
    <scope>NUCLEOTIDE SEQUENCE</scope>
    <source>
        <strain evidence="2">ChiHcec3-11533</strain>
    </source>
</reference>
<feature type="domain" description="Peptidase U32 collagenase" evidence="1">
    <location>
        <begin position="377"/>
        <end position="480"/>
    </location>
</feature>
<dbReference type="Pfam" id="PF01136">
    <property type="entry name" value="Peptidase_U32"/>
    <property type="match status" value="1"/>
</dbReference>
<dbReference type="PANTHER" id="PTHR30217:SF10">
    <property type="entry name" value="23S RRNA 5-HYDROXYCYTIDINE C2501 SYNTHASE"/>
    <property type="match status" value="1"/>
</dbReference>
<dbReference type="InterPro" id="IPR020988">
    <property type="entry name" value="Pept_U32_collagenase"/>
</dbReference>
<dbReference type="Proteomes" id="UP000824072">
    <property type="component" value="Unassembled WGS sequence"/>
</dbReference>
<accession>A0A9D1LCT0</accession>
<sequence>MPSDLPAPNRQSAMELLAPAGGREALFAAVECGADAVYLGAKGFNARRSADNFDQIGLSEAVEYCHLRGVRVHVTLNTLVRSDEMEALYRQIEEIARANADAVIVQDLGVAEAVRRIAPGLCLHASTQMAVHNRQGVDFLAQSGFSRAVLAREMSLEEIRSCAGRGVELEVFCHGALCVSCSGQCLFSSLVGARSGNRGMCAQPCRLRYRLGNAEGFLLSPKDLMLLEHLGALEAAGVSSLKIEGRLKRPEYVAVVTDVYRRALDGGNISPDDREALLQIFNRGGFTDGYLRGLRDGEFLSTERPNPMGVRVGQGLRGSVRLDREVESADALALRRPGEEDLPVSLRGASGEIVPCPEARPGDTLWRLTSRRQLAQARLCLEHPRRQVPVRARLTCKIGRPAELTVLQGEASFSAMGEIVSRAEKHPLDLLRCKEQLMKTGGTPYRMEAVEIDADAWAFLPLSQINALRRDALDGLSEVRLRPYRQPVFPEAAPSLAWAEPRCAQTPILIARSGDAEQLLAALEAGAEEIVFQPWDLRPAALESALRILEGHPFALALPQVASEKTLDALFSWARLHRDRIVATYLSNVAHLSMDWPGERRGDYGLNLTNSLAVEQAKLRRYLPSLELTSRQIAALPGEKELWVYGRVPLMQLRHCPLRAQRGDAGAHASCRFCDKAAPEETCDRQVLLDRRNARFPLRRIASEEGCVVQVLNSVAHFCLRRQLCPSRAWQISFCPDEDVRALTLLHRTALDGGDFRALPEWRDLENIAFTTGHYFRGVE</sequence>
<dbReference type="EMBL" id="DVMU01000205">
    <property type="protein sequence ID" value="HIU34780.1"/>
    <property type="molecule type" value="Genomic_DNA"/>
</dbReference>
<evidence type="ECO:0000259" key="1">
    <source>
        <dbReference type="Pfam" id="PF12392"/>
    </source>
</evidence>
<proteinExistence type="predicted"/>
<evidence type="ECO:0000313" key="2">
    <source>
        <dbReference type="EMBL" id="HIU34780.1"/>
    </source>
</evidence>
<dbReference type="InterPro" id="IPR051454">
    <property type="entry name" value="RNA/ubiquinone_mod_enzymes"/>
</dbReference>
<dbReference type="PANTHER" id="PTHR30217">
    <property type="entry name" value="PEPTIDASE U32 FAMILY"/>
    <property type="match status" value="1"/>
</dbReference>